<feature type="transmembrane region" description="Helical" evidence="1">
    <location>
        <begin position="92"/>
        <end position="112"/>
    </location>
</feature>
<protein>
    <submittedName>
        <fullName evidence="2">DUF6326 family protein</fullName>
    </submittedName>
</protein>
<proteinExistence type="predicted"/>
<comment type="caution">
    <text evidence="2">The sequence shown here is derived from an EMBL/GenBank/DDBJ whole genome shotgun (WGS) entry which is preliminary data.</text>
</comment>
<evidence type="ECO:0000256" key="1">
    <source>
        <dbReference type="SAM" id="Phobius"/>
    </source>
</evidence>
<keyword evidence="1" id="KW-0812">Transmembrane</keyword>
<dbReference type="InterPro" id="IPR046289">
    <property type="entry name" value="DUF6326"/>
</dbReference>
<sequence length="143" mass="16142">MNTSMRTARSRLDVRIILSALWAARMLSGLQGDSTRLHDPVALKELVAGTSAVPVTNALLLVMSVIFAVPILMSFLSLTLKENANRWANRSIGIIFAAFDLAFLGMALFLWPFSAYEIFWSVMYLVFTILVVRYAWKWPRQEA</sequence>
<accession>A0ABV6YMX7</accession>
<name>A0ABV6YMX7_UNCEI</name>
<gene>
    <name evidence="2" type="ORF">ACFL2Z_00735</name>
</gene>
<dbReference type="EMBL" id="JBHPEI010000006">
    <property type="protein sequence ID" value="MFC1799426.1"/>
    <property type="molecule type" value="Genomic_DNA"/>
</dbReference>
<keyword evidence="1" id="KW-0472">Membrane</keyword>
<keyword evidence="3" id="KW-1185">Reference proteome</keyword>
<keyword evidence="1" id="KW-1133">Transmembrane helix</keyword>
<evidence type="ECO:0000313" key="2">
    <source>
        <dbReference type="EMBL" id="MFC1799426.1"/>
    </source>
</evidence>
<feature type="transmembrane region" description="Helical" evidence="1">
    <location>
        <begin position="118"/>
        <end position="136"/>
    </location>
</feature>
<organism evidence="2 3">
    <name type="scientific">Eiseniibacteriota bacterium</name>
    <dbReference type="NCBI Taxonomy" id="2212470"/>
    <lineage>
        <taxon>Bacteria</taxon>
        <taxon>Candidatus Eiseniibacteriota</taxon>
    </lineage>
</organism>
<reference evidence="2 3" key="1">
    <citation type="submission" date="2024-09" db="EMBL/GenBank/DDBJ databases">
        <authorList>
            <person name="D'Angelo T."/>
        </authorList>
    </citation>
    <scope>NUCLEOTIDE SEQUENCE [LARGE SCALE GENOMIC DNA]</scope>
    <source>
        <strain evidence="2">SAG AM-311-F02</strain>
    </source>
</reference>
<feature type="transmembrane region" description="Helical" evidence="1">
    <location>
        <begin position="56"/>
        <end position="80"/>
    </location>
</feature>
<dbReference type="Proteomes" id="UP001594288">
    <property type="component" value="Unassembled WGS sequence"/>
</dbReference>
<dbReference type="Pfam" id="PF19851">
    <property type="entry name" value="DUF6326"/>
    <property type="match status" value="1"/>
</dbReference>
<evidence type="ECO:0000313" key="3">
    <source>
        <dbReference type="Proteomes" id="UP001594288"/>
    </source>
</evidence>